<dbReference type="Proteomes" id="UP001159386">
    <property type="component" value="Unassembled WGS sequence"/>
</dbReference>
<protein>
    <recommendedName>
        <fullName evidence="3">Transposase</fullName>
    </recommendedName>
</protein>
<accession>A0ABT6KKA3</accession>
<sequence length="69" mass="8073">MSDLSDFSFETGVSNPRLPVWHQTEFFNPQQQRFAIAFNSSAWLSHPVKIIKYMIFGVTQIPDFSHNQR</sequence>
<dbReference type="RefSeq" id="WP_280802157.1">
    <property type="nucleotide sequence ID" value="NZ_JANQDF010000178.1"/>
</dbReference>
<keyword evidence="2" id="KW-1185">Reference proteome</keyword>
<dbReference type="EMBL" id="JANQDF010000178">
    <property type="protein sequence ID" value="MDH6107604.1"/>
    <property type="molecule type" value="Genomic_DNA"/>
</dbReference>
<gene>
    <name evidence="1" type="ORF">NWP22_17370</name>
</gene>
<organism evidence="1 2">
    <name type="scientific">Anabaenopsis tanganyikae CS-531</name>
    <dbReference type="NCBI Taxonomy" id="2785304"/>
    <lineage>
        <taxon>Bacteria</taxon>
        <taxon>Bacillati</taxon>
        <taxon>Cyanobacteriota</taxon>
        <taxon>Cyanophyceae</taxon>
        <taxon>Nostocales</taxon>
        <taxon>Nodulariaceae</taxon>
        <taxon>Anabaenopsis</taxon>
        <taxon>Anabaenopsis tanganyikae</taxon>
    </lineage>
</organism>
<evidence type="ECO:0008006" key="3">
    <source>
        <dbReference type="Google" id="ProtNLM"/>
    </source>
</evidence>
<name>A0ABT6KKA3_9CYAN</name>
<evidence type="ECO:0000313" key="2">
    <source>
        <dbReference type="Proteomes" id="UP001159386"/>
    </source>
</evidence>
<comment type="caution">
    <text evidence="1">The sequence shown here is derived from an EMBL/GenBank/DDBJ whole genome shotgun (WGS) entry which is preliminary data.</text>
</comment>
<evidence type="ECO:0000313" key="1">
    <source>
        <dbReference type="EMBL" id="MDH6107604.1"/>
    </source>
</evidence>
<reference evidence="1 2" key="1">
    <citation type="journal article" date="2023" name="J. Phycol.">
        <title>Chrysosporum ovalisporum is synonymous with the true-branching cyanobacterium Umezakia natans (Nostocales/Aphanizomenonaceae).</title>
        <authorList>
            <person name="McGregor G.B."/>
            <person name="Sendall B.C."/>
            <person name="Niiyama Y."/>
            <person name="Tuji A."/>
            <person name="Willis A."/>
        </authorList>
    </citation>
    <scope>NUCLEOTIDE SEQUENCE [LARGE SCALE GENOMIC DNA]</scope>
    <source>
        <strain evidence="1 2">CS-531</strain>
    </source>
</reference>
<proteinExistence type="predicted"/>